<gene>
    <name evidence="1" type="ORF">FG384_18485</name>
</gene>
<dbReference type="OrthoDB" id="1907642at2"/>
<protein>
    <submittedName>
        <fullName evidence="1">SLAP domain-containing protein</fullName>
    </submittedName>
</protein>
<evidence type="ECO:0000313" key="2">
    <source>
        <dbReference type="Proteomes" id="UP000316626"/>
    </source>
</evidence>
<reference evidence="1 2" key="1">
    <citation type="submission" date="2019-06" db="EMBL/GenBank/DDBJ databases">
        <title>Psychrobacillus vulpis sp. nov., a new species isolated from feces of a red fox that inhabits in The Tablas de Daimiel Natural Park, Albacete, Spain.</title>
        <authorList>
            <person name="Rodriguez M."/>
            <person name="Reina J.C."/>
            <person name="Bejar V."/>
            <person name="Llamas I."/>
        </authorList>
    </citation>
    <scope>NUCLEOTIDE SEQUENCE [LARGE SCALE GENOMIC DNA]</scope>
    <source>
        <strain evidence="1 2">Z8</strain>
    </source>
</reference>
<proteinExistence type="predicted"/>
<comment type="caution">
    <text evidence="1">The sequence shown here is derived from an EMBL/GenBank/DDBJ whole genome shotgun (WGS) entry which is preliminary data.</text>
</comment>
<accession>A0A544TGP6</accession>
<sequence>MQILKFEPSWDKALSNKDREEINAIFLETNKGSLLNVHLSPIRQVTNHRGDLLVTVLVHNFTHKELTFKEKILVYIENEIIMAKHVFTLPSLIIQPQVSMPWTFIFPANSLHSHLTLENGRLEIK</sequence>
<dbReference type="EMBL" id="VDGI01000031">
    <property type="protein sequence ID" value="TQR16597.1"/>
    <property type="molecule type" value="Genomic_DNA"/>
</dbReference>
<keyword evidence="2" id="KW-1185">Reference proteome</keyword>
<organism evidence="1 2">
    <name type="scientific">Psychrobacillus vulpis</name>
    <dbReference type="NCBI Taxonomy" id="2325572"/>
    <lineage>
        <taxon>Bacteria</taxon>
        <taxon>Bacillati</taxon>
        <taxon>Bacillota</taxon>
        <taxon>Bacilli</taxon>
        <taxon>Bacillales</taxon>
        <taxon>Bacillaceae</taxon>
        <taxon>Psychrobacillus</taxon>
    </lineage>
</organism>
<name>A0A544TGP6_9BACI</name>
<dbReference type="NCBIfam" id="TIGR04398">
    <property type="entry name" value="SLAP_DUP"/>
    <property type="match status" value="1"/>
</dbReference>
<evidence type="ECO:0000313" key="1">
    <source>
        <dbReference type="EMBL" id="TQR16597.1"/>
    </source>
</evidence>
<dbReference type="Proteomes" id="UP000316626">
    <property type="component" value="Unassembled WGS sequence"/>
</dbReference>
<dbReference type="InterPro" id="IPR030910">
    <property type="entry name" value="SLAP_dom"/>
</dbReference>
<dbReference type="AlphaFoldDB" id="A0A544TGP6"/>